<comment type="caution">
    <text evidence="2">The sequence shown here is derived from an EMBL/GenBank/DDBJ whole genome shotgun (WGS) entry which is preliminary data.</text>
</comment>
<dbReference type="PROSITE" id="PS51257">
    <property type="entry name" value="PROKAR_LIPOPROTEIN"/>
    <property type="match status" value="1"/>
</dbReference>
<proteinExistence type="predicted"/>
<dbReference type="Proteomes" id="UP000541857">
    <property type="component" value="Unassembled WGS sequence"/>
</dbReference>
<gene>
    <name evidence="2" type="ORF">H3Z82_13255</name>
</gene>
<keyword evidence="3" id="KW-1185">Reference proteome</keyword>
<accession>A0A7W2M720</accession>
<keyword evidence="1" id="KW-0732">Signal</keyword>
<evidence type="ECO:0000256" key="1">
    <source>
        <dbReference type="SAM" id="SignalP"/>
    </source>
</evidence>
<name>A0A7W2M720_9FLAO</name>
<dbReference type="AlphaFoldDB" id="A0A7W2M720"/>
<evidence type="ECO:0000313" key="2">
    <source>
        <dbReference type="EMBL" id="MBA6153696.1"/>
    </source>
</evidence>
<reference evidence="2 3" key="1">
    <citation type="submission" date="2020-07" db="EMBL/GenBank/DDBJ databases">
        <title>Bacterium isolated from marine sediment.</title>
        <authorList>
            <person name="Shang D."/>
        </authorList>
    </citation>
    <scope>NUCLEOTIDE SEQUENCE [LARGE SCALE GENOMIC DNA]</scope>
    <source>
        <strain evidence="2 3">F6074</strain>
    </source>
</reference>
<sequence length="167" mass="17659">MKNLKTLCILLLSLSIISCSSSDDDGGGVTSTAEYKATMTGGPFGDKHTSTLVSYVTNASKGLTIEITDANKNVIIISLNTKGGFDSGVTKIIGEQDEMGNYTDIKLRHYTEGVTYFSNNGSINISSNKPNPSSEGGQLISGSFSLELTSTMGDLVSMTGTFNNILY</sequence>
<feature type="signal peptide" evidence="1">
    <location>
        <begin position="1"/>
        <end position="23"/>
    </location>
</feature>
<evidence type="ECO:0000313" key="3">
    <source>
        <dbReference type="Proteomes" id="UP000541857"/>
    </source>
</evidence>
<protein>
    <recommendedName>
        <fullName evidence="4">Lipocalin-like domain-containing protein</fullName>
    </recommendedName>
</protein>
<organism evidence="2 3">
    <name type="scientific">Gelidibacter maritimus</name>
    <dbReference type="NCBI Taxonomy" id="2761487"/>
    <lineage>
        <taxon>Bacteria</taxon>
        <taxon>Pseudomonadati</taxon>
        <taxon>Bacteroidota</taxon>
        <taxon>Flavobacteriia</taxon>
        <taxon>Flavobacteriales</taxon>
        <taxon>Flavobacteriaceae</taxon>
        <taxon>Gelidibacter</taxon>
    </lineage>
</organism>
<dbReference type="RefSeq" id="WP_182205990.1">
    <property type="nucleotide sequence ID" value="NZ_JACGLT010000010.1"/>
</dbReference>
<feature type="chain" id="PRO_5030902699" description="Lipocalin-like domain-containing protein" evidence="1">
    <location>
        <begin position="24"/>
        <end position="167"/>
    </location>
</feature>
<dbReference type="EMBL" id="JACGLT010000010">
    <property type="protein sequence ID" value="MBA6153696.1"/>
    <property type="molecule type" value="Genomic_DNA"/>
</dbReference>
<evidence type="ECO:0008006" key="4">
    <source>
        <dbReference type="Google" id="ProtNLM"/>
    </source>
</evidence>